<dbReference type="RefSeq" id="WP_108558366.1">
    <property type="nucleotide sequence ID" value="NZ_MUXE01000004.1"/>
</dbReference>
<protein>
    <recommendedName>
        <fullName evidence="1">Integrase catalytic domain-containing protein</fullName>
    </recommendedName>
</protein>
<evidence type="ECO:0000313" key="3">
    <source>
        <dbReference type="Proteomes" id="UP000251135"/>
    </source>
</evidence>
<dbReference type="GO" id="GO:0003676">
    <property type="term" value="F:nucleic acid binding"/>
    <property type="evidence" value="ECO:0007669"/>
    <property type="project" value="InterPro"/>
</dbReference>
<dbReference type="PROSITE" id="PS50994">
    <property type="entry name" value="INTEGRASE"/>
    <property type="match status" value="1"/>
</dbReference>
<keyword evidence="3" id="KW-1185">Reference proteome</keyword>
<evidence type="ECO:0000313" key="2">
    <source>
        <dbReference type="EMBL" id="PUE65491.1"/>
    </source>
</evidence>
<gene>
    <name evidence="2" type="ORF">B0174_03995</name>
</gene>
<feature type="domain" description="Integrase catalytic" evidence="1">
    <location>
        <begin position="234"/>
        <end position="437"/>
    </location>
</feature>
<dbReference type="AlphaFoldDB" id="A0A363D2G9"/>
<dbReference type="InterPro" id="IPR012337">
    <property type="entry name" value="RNaseH-like_sf"/>
</dbReference>
<dbReference type="GO" id="GO:0015074">
    <property type="term" value="P:DNA integration"/>
    <property type="evidence" value="ECO:0007669"/>
    <property type="project" value="InterPro"/>
</dbReference>
<dbReference type="OrthoDB" id="5439087at2"/>
<evidence type="ECO:0000259" key="1">
    <source>
        <dbReference type="PROSITE" id="PS50994"/>
    </source>
</evidence>
<organism evidence="2 3">
    <name type="scientific">Arcobacter caeni</name>
    <dbReference type="NCBI Taxonomy" id="1912877"/>
    <lineage>
        <taxon>Bacteria</taxon>
        <taxon>Pseudomonadati</taxon>
        <taxon>Campylobacterota</taxon>
        <taxon>Epsilonproteobacteria</taxon>
        <taxon>Campylobacterales</taxon>
        <taxon>Arcobacteraceae</taxon>
        <taxon>Arcobacter</taxon>
    </lineage>
</organism>
<dbReference type="Gene3D" id="3.30.420.10">
    <property type="entry name" value="Ribonuclease H-like superfamily/Ribonuclease H"/>
    <property type="match status" value="1"/>
</dbReference>
<name>A0A363D2G9_9BACT</name>
<accession>A0A363D2G9</accession>
<dbReference type="InterPro" id="IPR036397">
    <property type="entry name" value="RNaseH_sf"/>
</dbReference>
<proteinExistence type="predicted"/>
<sequence length="632" mass="73267">MRSIKNEKLKLDRQKIQLIIGNFVKYENQIYKITQLIDFNEVIGVNIKNNEAKRLLIEYIKPTPNNSIKDNGYISKDIDDIADDGWKTIEIRLNAIRPLLNSATRKEIEEHAKDIGIHFTTLYRWLSGYKSTGTVTGLLSQKRGRKNGTLFIAEDIEKIIQDTIKNDYLIKERPSIKSVINKIKIKCLEKNLALPSNNTIRNRINKITQYEFFEKRNSKNLVKDKFAPATKKYSADYPLQKVQIDHTRVDLHIVDDEHRTSIGRPWLTLAIDIYSRMIVGYYLSLDAPSGVSVGMCIVNAIMQKNKLLNQFELDTEWNVWGKFDNIFTDNGADFRSFSVEQACLANGIHINFRPIGKKEYGGHIERLIGTTMTEVHDVPGTTYSNIREKMDYDSEGNACMTFDEFEKWLLIYITKIYQHNIHSGIKTSPYIKWKEGIFGTKNTLGIGYPQIPGDIESLTIDFLPSIERTVQKNGVTIDGLTYFDQILRTKIRGYDIGYDSSNSNPKYIFKRDPRDISFIWFYDDIQQEYYKIGLANMEFPPMSIQELNIIKNNIEKTNSKVLNEYNILEGYKELYSHVDESIKKTKQQKKMIQKAKNNKKSSITSILIKNTDNSIYKNNESDIWDNDIPDFD</sequence>
<comment type="caution">
    <text evidence="2">The sequence shown here is derived from an EMBL/GenBank/DDBJ whole genome shotgun (WGS) entry which is preliminary data.</text>
</comment>
<dbReference type="Proteomes" id="UP000251135">
    <property type="component" value="Unassembled WGS sequence"/>
</dbReference>
<dbReference type="Gene3D" id="1.10.10.60">
    <property type="entry name" value="Homeodomain-like"/>
    <property type="match status" value="1"/>
</dbReference>
<dbReference type="InterPro" id="IPR015378">
    <property type="entry name" value="Transposase-like_Mu_C"/>
</dbReference>
<dbReference type="SUPFAM" id="SSF53098">
    <property type="entry name" value="Ribonuclease H-like"/>
    <property type="match status" value="1"/>
</dbReference>
<reference evidence="2 3" key="1">
    <citation type="submission" date="2017-02" db="EMBL/GenBank/DDBJ databases">
        <title>Arcobacter caeni sp. nov, a new Arcobacter species isolated from reclaimed water.</title>
        <authorList>
            <person name="Figueras M.J."/>
            <person name="Perez-Cataluna A."/>
            <person name="Salas-Masso N."/>
        </authorList>
    </citation>
    <scope>NUCLEOTIDE SEQUENCE [LARGE SCALE GENOMIC DNA]</scope>
    <source>
        <strain evidence="2 3">RW17-10</strain>
    </source>
</reference>
<dbReference type="Pfam" id="PF09299">
    <property type="entry name" value="Mu-transpos_C"/>
    <property type="match status" value="1"/>
</dbReference>
<dbReference type="EMBL" id="MUXE01000004">
    <property type="protein sequence ID" value="PUE65491.1"/>
    <property type="molecule type" value="Genomic_DNA"/>
</dbReference>
<dbReference type="InterPro" id="IPR001584">
    <property type="entry name" value="Integrase_cat-core"/>
</dbReference>